<keyword evidence="2" id="KW-0812">Transmembrane</keyword>
<evidence type="ECO:0000256" key="2">
    <source>
        <dbReference type="SAM" id="Phobius"/>
    </source>
</evidence>
<evidence type="ECO:0000313" key="3">
    <source>
        <dbReference type="EMBL" id="BCO26928.1"/>
    </source>
</evidence>
<dbReference type="InterPro" id="IPR052894">
    <property type="entry name" value="AsmA-related"/>
</dbReference>
<keyword evidence="4" id="KW-1185">Reference proteome</keyword>
<accession>A0ABM7ML35</accession>
<reference evidence="3 4" key="1">
    <citation type="journal article" date="2021" name="Microbiol. Spectr.">
        <title>A Single Bacterium Capable of Oxidation and Reduction of Iron at Circumneutral pH.</title>
        <authorList>
            <person name="Kato S."/>
            <person name="Ohkuma M."/>
        </authorList>
    </citation>
    <scope>NUCLEOTIDE SEQUENCE [LARGE SCALE GENOMIC DNA]</scope>
    <source>
        <strain evidence="3 4">MIZ03</strain>
    </source>
</reference>
<keyword evidence="2" id="KW-1133">Transmembrane helix</keyword>
<feature type="transmembrane region" description="Helical" evidence="2">
    <location>
        <begin position="12"/>
        <end position="33"/>
    </location>
</feature>
<feature type="compositionally biased region" description="Polar residues" evidence="1">
    <location>
        <begin position="363"/>
        <end position="374"/>
    </location>
</feature>
<dbReference type="EMBL" id="AP024238">
    <property type="protein sequence ID" value="BCO26928.1"/>
    <property type="molecule type" value="Genomic_DNA"/>
</dbReference>
<dbReference type="RefSeq" id="WP_223911165.1">
    <property type="nucleotide sequence ID" value="NZ_AP024238.1"/>
</dbReference>
<keyword evidence="2" id="KW-0472">Membrane</keyword>
<evidence type="ECO:0000256" key="1">
    <source>
        <dbReference type="SAM" id="MobiDB-lite"/>
    </source>
</evidence>
<feature type="compositionally biased region" description="Basic and acidic residues" evidence="1">
    <location>
        <begin position="824"/>
        <end position="836"/>
    </location>
</feature>
<organism evidence="3 4">
    <name type="scientific">Rhodoferax lithotrophicus</name>
    <dbReference type="NCBI Taxonomy" id="2798804"/>
    <lineage>
        <taxon>Bacteria</taxon>
        <taxon>Pseudomonadati</taxon>
        <taxon>Pseudomonadota</taxon>
        <taxon>Betaproteobacteria</taxon>
        <taxon>Burkholderiales</taxon>
        <taxon>Comamonadaceae</taxon>
        <taxon>Rhodoferax</taxon>
    </lineage>
</organism>
<dbReference type="PANTHER" id="PTHR30441">
    <property type="entry name" value="DUF748 DOMAIN-CONTAINING PROTEIN"/>
    <property type="match status" value="1"/>
</dbReference>
<dbReference type="Pfam" id="PF05359">
    <property type="entry name" value="DUF748"/>
    <property type="match status" value="3"/>
</dbReference>
<dbReference type="Proteomes" id="UP000824366">
    <property type="component" value="Chromosome"/>
</dbReference>
<feature type="region of interest" description="Disordered" evidence="1">
    <location>
        <begin position="348"/>
        <end position="374"/>
    </location>
</feature>
<gene>
    <name evidence="3" type="ORF">MIZ03_1814</name>
</gene>
<evidence type="ECO:0000313" key="4">
    <source>
        <dbReference type="Proteomes" id="UP000824366"/>
    </source>
</evidence>
<evidence type="ECO:0008006" key="5">
    <source>
        <dbReference type="Google" id="ProtNLM"/>
    </source>
</evidence>
<sequence length="1255" mass="136691">MKFDQLNSFRLIRRFGMVVVSILIVWAVSWLALPMVLKNQVQSRLSEQLGRQVSVGRVDFKPWSLELTLEDFAIAHATDASPQFRIKRLYIDLEMQSLFKLAPVAEALQLEQPWLQLKHLGGGHYDVDDVLARLNQPADTSAASPLGFALYNLSLTQGEVTLVDAPESKTHKLTNLTLKLPFLSSLNSQRHVLVHPHLAFELNGSPFDSDAEGTPFADNRKTEAHFRLKAFDLTPYLAYLPPTLPLQLSSAVLNADVKLAFEQVPKPSVVLSGWVSASQVKLTAPSAETKNVSAQDLLAFDDLRVQLSDVRPLERRIQLGQIDWLNPRLHVQRNGQGALNWQTLLTSQKTPQSAPEKEATKAVNKSTKGQNDQKTPAWTVAITQVNLKGGQVHWADDSAAQPARLNVQDLNLVAHAVQWPIKQPIALDGSARLETASMSFNGAATDQSAELQTQLTDVPLSLVAPYIADVLVPKLQGVLQLEAGLSWRAARSPDEPMQLTVQIPRLALDKLELTSALRKGPKVDRHAVLVGARKLQLEQVVLDFPKRTATLGRMQVTQPKAKVARSADGRWMFQDWWIQPSQVQPETRPQPPAPQPWQVVIQEMSLNQGDLSYSDVGVSKPVAFEVTDMALQAKNFNSQSSKPVAWSIAGHIHHGHTDPGSLAGRGSVVINPLKLNAELDVKRLPLHALQPYIPMELQMDLLRADASFKGHLELTQQASGMGVKVRGDTHLEDLRVDTLGQATPFKPAEEILSWKDLSLTGLDIALTPGQSTRVDVAQTSLNDFYAKLTLDETGHLNLQDVFARSSPKPANAATTSTTLGSTPIRRDSKTPDHTEEISKTIAAHAVESSSTSQNDSQKSPAAVIHFGPVSLTGGRVDFTDRFIKPNYSARLSELAGKLSAFSSVEPNGQMQLADLELRGRAEGTASLEILGKVNPLAQPVALDIAGHVRDLELAPLSTYSVHYAGYGIERGKLSMDVAYKVQPDGQLTADNQLVLNQLKFGDEVPGAPNSLPVKLAVALLADRYGVIDINLPVSGSLNDPQFRLAPIVFKLIVNLVVKAITAPFSLLANAFGGGGDELSMVSFAPGSAVLSSEAKAGLNKVAQALKDRPGLKMTVVGTASLDVERDAFKHEQLQALVQAEKRRAAPDGAQVDTVSAQEYPALLKAVYKRANFPKPRNLIGMVKDLPEPEMQALLLANLGVSEAAMQELAVQRGVTVRDYLASLKLPLDRLFLGAAKAVPPEAKWRPRAELSLATQ</sequence>
<dbReference type="PANTHER" id="PTHR30441:SF8">
    <property type="entry name" value="DUF748 DOMAIN-CONTAINING PROTEIN"/>
    <property type="match status" value="1"/>
</dbReference>
<name>A0ABM7ML35_9BURK</name>
<dbReference type="InterPro" id="IPR008023">
    <property type="entry name" value="DUF748"/>
</dbReference>
<dbReference type="InterPro" id="IPR036737">
    <property type="entry name" value="OmpA-like_sf"/>
</dbReference>
<feature type="compositionally biased region" description="Polar residues" evidence="1">
    <location>
        <begin position="812"/>
        <end position="821"/>
    </location>
</feature>
<feature type="region of interest" description="Disordered" evidence="1">
    <location>
        <begin position="805"/>
        <end position="836"/>
    </location>
</feature>
<proteinExistence type="predicted"/>
<dbReference type="Gene3D" id="3.30.1330.60">
    <property type="entry name" value="OmpA-like domain"/>
    <property type="match status" value="1"/>
</dbReference>
<protein>
    <recommendedName>
        <fullName evidence="5">DUF748 domain-containing protein</fullName>
    </recommendedName>
</protein>